<organism evidence="2">
    <name type="scientific">Cronobacter dublinensis subsp. lausannensis LMG 23824</name>
    <dbReference type="NCBI Taxonomy" id="1159560"/>
    <lineage>
        <taxon>Bacteria</taxon>
        <taxon>Pseudomonadati</taxon>
        <taxon>Pseudomonadota</taxon>
        <taxon>Gammaproteobacteria</taxon>
        <taxon>Enterobacterales</taxon>
        <taxon>Enterobacteriaceae</taxon>
        <taxon>Cronobacter</taxon>
    </lineage>
</organism>
<sequence>MYLTKPDKKYDRARHWAYIIDYAIKKIEFDSFSYFFSGDDLDLKQFPIISLKNDIYINDYYINDWRNIKENAAQKVIMEQPAKNIINKNLLLGKPILAPLQKIIFSRAVATGIFFDASHSYICDQLMVNTLIEQGAKVRFLKKPFYKLNTHERVYSKKIHLREILRQQIYLYMQLSCYIGIPMIMMRTLIKHFLLRTR</sequence>
<name>M9NJ45_9ENTR</name>
<evidence type="ECO:0000313" key="2">
    <source>
        <dbReference type="EMBL" id="AFI81959.1"/>
    </source>
</evidence>
<reference evidence="2" key="1">
    <citation type="journal article" date="2013" name="Foodborne Pathog. Dis.">
        <title>Identification and Characterization of Five New Molecular Serogroups of Cronobacter spp.</title>
        <authorList>
            <person name="Jarvis K.G."/>
            <person name="Yan Q.Q."/>
            <person name="Grim C.J."/>
            <person name="Power K.A."/>
            <person name="Franco A.A."/>
            <person name="Hu L."/>
            <person name="Gopinath G."/>
            <person name="Sathyamoorthy V."/>
            <person name="Kotewicz M.L."/>
            <person name="Kothary M.H."/>
            <person name="Lee C."/>
            <person name="Sadowski J."/>
            <person name="Fanning S."/>
            <person name="Tall B.D."/>
        </authorList>
    </citation>
    <scope>NUCLEOTIDE SEQUENCE</scope>
    <source>
        <strain evidence="2">LMG 23824</strain>
    </source>
</reference>
<feature type="transmembrane region" description="Helical" evidence="1">
    <location>
        <begin position="169"/>
        <end position="190"/>
    </location>
</feature>
<keyword evidence="1" id="KW-0812">Transmembrane</keyword>
<dbReference type="AlphaFoldDB" id="M9NJ45"/>
<proteinExistence type="predicted"/>
<keyword evidence="1" id="KW-0472">Membrane</keyword>
<protein>
    <submittedName>
        <fullName evidence="2">WeoI</fullName>
    </submittedName>
</protein>
<accession>M9NJ45</accession>
<dbReference type="EMBL" id="JQ390551">
    <property type="protein sequence ID" value="AFI81959.1"/>
    <property type="molecule type" value="Genomic_DNA"/>
</dbReference>
<evidence type="ECO:0000256" key="1">
    <source>
        <dbReference type="SAM" id="Phobius"/>
    </source>
</evidence>
<gene>
    <name evidence="2" type="primary">weoI</name>
</gene>
<keyword evidence="1" id="KW-1133">Transmembrane helix</keyword>